<feature type="signal peptide" evidence="1">
    <location>
        <begin position="1"/>
        <end position="19"/>
    </location>
</feature>
<dbReference type="GeneID" id="23448169"/>
<evidence type="ECO:0000256" key="1">
    <source>
        <dbReference type="SAM" id="SignalP"/>
    </source>
</evidence>
<name>F9T6T9_9VIBR</name>
<dbReference type="KEGG" id="vtu:IX91_25945"/>
<dbReference type="RefSeq" id="WP_004745323.1">
    <property type="nucleotide sequence ID" value="NZ_AFWI01000154.1"/>
</dbReference>
<evidence type="ECO:0008006" key="6">
    <source>
        <dbReference type="Google" id="ProtNLM"/>
    </source>
</evidence>
<protein>
    <recommendedName>
        <fullName evidence="6">Conjugal transfer protein</fullName>
    </recommendedName>
</protein>
<reference evidence="3 4" key="2">
    <citation type="journal article" date="2012" name="Int. J. Syst. Evol. Microbiol.">
        <title>Vibrio caribbeanicus sp. nov., isolated from the marine sponge Scleritoderma cyanea.</title>
        <authorList>
            <person name="Hoffmann M."/>
            <person name="Monday S.R."/>
            <person name="Allard M.W."/>
            <person name="Strain E.A."/>
            <person name="Whittaker P."/>
            <person name="Naum M."/>
            <person name="McCarthy P.J."/>
            <person name="Lopez J.V."/>
            <person name="Fischer M."/>
            <person name="Brown E.W."/>
        </authorList>
    </citation>
    <scope>NUCLEOTIDE SEQUENCE [LARGE SCALE GENOMIC DNA]</scope>
    <source>
        <strain evidence="3 4">ATCC 19109</strain>
    </source>
</reference>
<dbReference type="Gene3D" id="2.60.40.2500">
    <property type="match status" value="1"/>
</dbReference>
<evidence type="ECO:0000313" key="2">
    <source>
        <dbReference type="EMBL" id="AIW17502.1"/>
    </source>
</evidence>
<feature type="chain" id="PRO_5003388299" description="Conjugal transfer protein" evidence="1">
    <location>
        <begin position="20"/>
        <end position="262"/>
    </location>
</feature>
<dbReference type="Proteomes" id="UP000003836">
    <property type="component" value="Unassembled WGS sequence"/>
</dbReference>
<keyword evidence="4" id="KW-1185">Reference proteome</keyword>
<dbReference type="Pfam" id="PF03524">
    <property type="entry name" value="CagX"/>
    <property type="match status" value="1"/>
</dbReference>
<dbReference type="InterPro" id="IPR010258">
    <property type="entry name" value="Conjugal_tfr_TrbG/VirB9/CagX"/>
</dbReference>
<sequence>MKKTIVALVLSAMSSAALAYDCQGMNYQSGDVITVNTSSLLGTRIELPSSLVELPLVTNAQRWDVLGDVGSKHIMLAPINNEKGGESTMIFAFTKDGKAFDIRADRVLTNDKNDSCVIIGNRSKFSRASTYKQPLSENVAIPAPPKKEVVPTPKKKPVTVDTQKLVSKAMKDYQQQIFTNYKWKQSGSFFGENVLSDIYDDGRQTFIRLNKPNQRNVTVETILNGNATSQPVNVVGNNLISVYGVYTKFVIKVADVSVSVTR</sequence>
<accession>F9T6T9</accession>
<dbReference type="HOGENOM" id="CLU_1003794_0_0_6"/>
<dbReference type="eggNOG" id="ENOG5030TE7">
    <property type="taxonomic scope" value="Bacteria"/>
</dbReference>
<dbReference type="AlphaFoldDB" id="F9T6T9"/>
<geneLocation type="plasmid" evidence="2 5">
    <name>p48</name>
</geneLocation>
<reference evidence="2 5" key="3">
    <citation type="submission" date="2014-08" db="EMBL/GenBank/DDBJ databases">
        <title>First Complete Genome Sequence of the Shellfish Pathogen Vibrio tubiashii.</title>
        <authorList>
            <person name="Richards G.P."/>
            <person name="Needleman D.S."/>
            <person name="Watson M.A."/>
            <person name="Bono J.L."/>
        </authorList>
    </citation>
    <scope>NUCLEOTIDE SEQUENCE [LARGE SCALE GENOMIC DNA]</scope>
    <source>
        <strain evidence="2 5">ATCC 19109</strain>
        <plasmid evidence="2">p48</plasmid>
        <plasmid evidence="5">Plasmid p48</plasmid>
    </source>
</reference>
<evidence type="ECO:0000313" key="4">
    <source>
        <dbReference type="Proteomes" id="UP000003836"/>
    </source>
</evidence>
<gene>
    <name evidence="2" type="ORF">IX91_25945</name>
    <name evidence="3" type="ORF">VITU9109_02932</name>
</gene>
<dbReference type="InterPro" id="IPR038161">
    <property type="entry name" value="VirB9/CagX/TrbG_C_sf"/>
</dbReference>
<dbReference type="EMBL" id="CP009359">
    <property type="protein sequence ID" value="AIW17502.1"/>
    <property type="molecule type" value="Genomic_DNA"/>
</dbReference>
<evidence type="ECO:0000313" key="5">
    <source>
        <dbReference type="Proteomes" id="UP000030071"/>
    </source>
</evidence>
<proteinExistence type="predicted"/>
<dbReference type="Proteomes" id="UP000030071">
    <property type="component" value="Plasmid p48"/>
</dbReference>
<dbReference type="PATRIC" id="fig|1051646.9.peg.5059"/>
<organism evidence="2 5">
    <name type="scientific">Vibrio tubiashii ATCC 19109</name>
    <dbReference type="NCBI Taxonomy" id="1051646"/>
    <lineage>
        <taxon>Bacteria</taxon>
        <taxon>Pseudomonadati</taxon>
        <taxon>Pseudomonadota</taxon>
        <taxon>Gammaproteobacteria</taxon>
        <taxon>Vibrionales</taxon>
        <taxon>Vibrionaceae</taxon>
        <taxon>Vibrio</taxon>
        <taxon>Vibrio oreintalis group</taxon>
    </lineage>
</organism>
<dbReference type="EMBL" id="AFWI01000154">
    <property type="protein sequence ID" value="EGU54494.1"/>
    <property type="molecule type" value="Genomic_DNA"/>
</dbReference>
<reference evidence="3" key="1">
    <citation type="submission" date="2011-08" db="EMBL/GenBank/DDBJ databases">
        <authorList>
            <person name="Hoffman M."/>
            <person name="Strain E.A."/>
            <person name="Brown E."/>
            <person name="Allard M.W."/>
        </authorList>
    </citation>
    <scope>NUCLEOTIDE SEQUENCE</scope>
    <source>
        <strain evidence="3">ATCC 19109</strain>
    </source>
</reference>
<evidence type="ECO:0000313" key="3">
    <source>
        <dbReference type="EMBL" id="EGU54494.1"/>
    </source>
</evidence>
<keyword evidence="1" id="KW-0732">Signal</keyword>
<keyword evidence="2" id="KW-0614">Plasmid</keyword>